<evidence type="ECO:0000256" key="7">
    <source>
        <dbReference type="ARBA" id="ARBA00023157"/>
    </source>
</evidence>
<dbReference type="SUPFAM" id="SSF51998">
    <property type="entry name" value="PFL-like glycyl radical enzymes"/>
    <property type="match status" value="1"/>
</dbReference>
<dbReference type="Gene3D" id="3.20.70.20">
    <property type="match status" value="1"/>
</dbReference>
<proteinExistence type="inferred from homology"/>
<comment type="similarity">
    <text evidence="2">Belongs to the ribonucleoside diphosphate reductase class-2 family.</text>
</comment>
<evidence type="ECO:0000256" key="5">
    <source>
        <dbReference type="ARBA" id="ARBA00022741"/>
    </source>
</evidence>
<dbReference type="InterPro" id="IPR000788">
    <property type="entry name" value="RNR_lg_C"/>
</dbReference>
<keyword evidence="8" id="KW-0170">Cobalt</keyword>
<feature type="domain" description="Ribonucleotide reductase large subunit C-terminal" evidence="10">
    <location>
        <begin position="75"/>
        <end position="397"/>
    </location>
</feature>
<comment type="catalytic activity">
    <reaction evidence="9">
        <text>a 2'-deoxyribonucleoside 5'-diphosphate + [thioredoxin]-disulfide + H2O = a ribonucleoside 5'-diphosphate + [thioredoxin]-dithiol</text>
        <dbReference type="Rhea" id="RHEA:23252"/>
        <dbReference type="Rhea" id="RHEA-COMP:10698"/>
        <dbReference type="Rhea" id="RHEA-COMP:10700"/>
        <dbReference type="ChEBI" id="CHEBI:15377"/>
        <dbReference type="ChEBI" id="CHEBI:29950"/>
        <dbReference type="ChEBI" id="CHEBI:50058"/>
        <dbReference type="ChEBI" id="CHEBI:57930"/>
        <dbReference type="ChEBI" id="CHEBI:73316"/>
        <dbReference type="EC" id="1.17.4.1"/>
    </reaction>
</comment>
<dbReference type="GO" id="GO:0031419">
    <property type="term" value="F:cobalamin binding"/>
    <property type="evidence" value="ECO:0007669"/>
    <property type="project" value="UniProtKB-KW"/>
</dbReference>
<dbReference type="GO" id="GO:0000166">
    <property type="term" value="F:nucleotide binding"/>
    <property type="evidence" value="ECO:0007669"/>
    <property type="project" value="UniProtKB-KW"/>
</dbReference>
<dbReference type="InterPro" id="IPR050862">
    <property type="entry name" value="RdRp_reductase_class-2"/>
</dbReference>
<reference evidence="11" key="1">
    <citation type="submission" date="2020-04" db="EMBL/GenBank/DDBJ databases">
        <authorList>
            <person name="Chiriac C."/>
            <person name="Salcher M."/>
            <person name="Ghai R."/>
            <person name="Kavagutti S V."/>
        </authorList>
    </citation>
    <scope>NUCLEOTIDE SEQUENCE</scope>
</reference>
<evidence type="ECO:0000259" key="10">
    <source>
        <dbReference type="Pfam" id="PF02867"/>
    </source>
</evidence>
<organism evidence="11">
    <name type="scientific">uncultured Caudovirales phage</name>
    <dbReference type="NCBI Taxonomy" id="2100421"/>
    <lineage>
        <taxon>Viruses</taxon>
        <taxon>Duplodnaviria</taxon>
        <taxon>Heunggongvirae</taxon>
        <taxon>Uroviricota</taxon>
        <taxon>Caudoviricetes</taxon>
        <taxon>Peduoviridae</taxon>
        <taxon>Maltschvirus</taxon>
        <taxon>Maltschvirus maltsch</taxon>
    </lineage>
</organism>
<keyword evidence="4" id="KW-0846">Cobalamin</keyword>
<feature type="domain" description="Ribonucleotide reductase large subunit C-terminal" evidence="10">
    <location>
        <begin position="428"/>
        <end position="548"/>
    </location>
</feature>
<evidence type="ECO:0000256" key="6">
    <source>
        <dbReference type="ARBA" id="ARBA00023002"/>
    </source>
</evidence>
<evidence type="ECO:0000256" key="3">
    <source>
        <dbReference type="ARBA" id="ARBA00012274"/>
    </source>
</evidence>
<dbReference type="EC" id="1.17.4.1" evidence="3"/>
<dbReference type="InterPro" id="IPR013344">
    <property type="entry name" value="RNR_NrdJ/NrdZ"/>
</dbReference>
<dbReference type="GO" id="GO:0004748">
    <property type="term" value="F:ribonucleoside-diphosphate reductase activity, thioredoxin disulfide as acceptor"/>
    <property type="evidence" value="ECO:0007669"/>
    <property type="project" value="UniProtKB-EC"/>
</dbReference>
<dbReference type="CDD" id="cd02888">
    <property type="entry name" value="RNR_II_dimer"/>
    <property type="match status" value="1"/>
</dbReference>
<keyword evidence="6" id="KW-0560">Oxidoreductase</keyword>
<keyword evidence="5" id="KW-0547">Nucleotide-binding</keyword>
<comment type="cofactor">
    <cofactor evidence="1">
        <name>adenosylcob(III)alamin</name>
        <dbReference type="ChEBI" id="CHEBI:18408"/>
    </cofactor>
</comment>
<dbReference type="EMBL" id="LR796199">
    <property type="protein sequence ID" value="CAB4126582.1"/>
    <property type="molecule type" value="Genomic_DNA"/>
</dbReference>
<protein>
    <recommendedName>
        <fullName evidence="3">ribonucleoside-diphosphate reductase</fullName>
        <ecNumber evidence="3">1.17.4.1</ecNumber>
    </recommendedName>
</protein>
<gene>
    <name evidence="11" type="ORF">UFOVP81_6</name>
</gene>
<keyword evidence="7" id="KW-1015">Disulfide bond</keyword>
<dbReference type="PANTHER" id="PTHR43371:SF1">
    <property type="entry name" value="RIBONUCLEOSIDE-DIPHOSPHATE REDUCTASE"/>
    <property type="match status" value="1"/>
</dbReference>
<dbReference type="Pfam" id="PF02867">
    <property type="entry name" value="Ribonuc_red_lgC"/>
    <property type="match status" value="2"/>
</dbReference>
<evidence type="ECO:0000256" key="2">
    <source>
        <dbReference type="ARBA" id="ARBA00007405"/>
    </source>
</evidence>
<sequence length="603" mass="66879">MSLETTKKFCDEIFNLKYGFGQSREEVFMRTAKHLAQSDAERVEFYDAMFAGCIPGGRILANSGTSKKNTSLINCTVSGNIDDSIDGIMDKAREAALTLHTGAGIGYCFSTIRPRGAEVSGVGAHTSGAVSFMKIFDSMCSTISSAGGRRGAQMGTMHVWHPDIEEFISVKRGGVLTQFNLSVLVTDNFMDAVKSDSEWDLVFPIYEHHTRPPEEKIVILSGDSLFTHVKEWKIYKTVRARDLWEKIMRSNYDYAEPGVLFIDKINQGNPLNFFEKILATNPCGEQPLPPYGACLLGAINLTKFIDLEGKCFNYDDLAKNTKTFLRMLDRVVDKANLPLKQQKESIESTRRIGIGIMGLGSALNLLGIRYGNDKACALTSRVMETISKAAFAESVSLGVAPILQAVEDQDLYLNHSYVKRLNLPGIPRNTHRTTIAPTGTTAIAFGENCSGGIEPTFAHSYVRNVIVPGRKIKQACKIESYESLRNAPLLISTADVTPEEHIQMQAAAQYWVDSSISKTINVPADYPYENFKKIYIMAYDNGLKGCTTFRPQSNLGGVLRTDFDEIDFHIDGKSVVVRGDTMVKYEDETCTAQNLHDYLKVQQ</sequence>
<evidence type="ECO:0000256" key="9">
    <source>
        <dbReference type="ARBA" id="ARBA00047754"/>
    </source>
</evidence>
<dbReference type="PRINTS" id="PR01183">
    <property type="entry name" value="RIBORDTASEM1"/>
</dbReference>
<evidence type="ECO:0000313" key="11">
    <source>
        <dbReference type="EMBL" id="CAB4126582.1"/>
    </source>
</evidence>
<accession>A0A6J5KZ29</accession>
<dbReference type="NCBIfam" id="TIGR02504">
    <property type="entry name" value="NrdJ_Z"/>
    <property type="match status" value="1"/>
</dbReference>
<evidence type="ECO:0000256" key="8">
    <source>
        <dbReference type="ARBA" id="ARBA00023285"/>
    </source>
</evidence>
<evidence type="ECO:0000256" key="4">
    <source>
        <dbReference type="ARBA" id="ARBA00022628"/>
    </source>
</evidence>
<name>A0A6J5KZ29_9CAUD</name>
<dbReference type="PANTHER" id="PTHR43371">
    <property type="entry name" value="VITAMIN B12-DEPENDENT RIBONUCLEOTIDE REDUCTASE"/>
    <property type="match status" value="1"/>
</dbReference>
<evidence type="ECO:0000256" key="1">
    <source>
        <dbReference type="ARBA" id="ARBA00001922"/>
    </source>
</evidence>